<comment type="caution">
    <text evidence="1">The sequence shown here is derived from an EMBL/GenBank/DDBJ whole genome shotgun (WGS) entry which is preliminary data.</text>
</comment>
<reference evidence="1" key="1">
    <citation type="journal article" date="2014" name="Front. Microbiol.">
        <title>High frequency of phylogenetically diverse reductive dehalogenase-homologous genes in deep subseafloor sedimentary metagenomes.</title>
        <authorList>
            <person name="Kawai M."/>
            <person name="Futagami T."/>
            <person name="Toyoda A."/>
            <person name="Takaki Y."/>
            <person name="Nishi S."/>
            <person name="Hori S."/>
            <person name="Arai W."/>
            <person name="Tsubouchi T."/>
            <person name="Morono Y."/>
            <person name="Uchiyama I."/>
            <person name="Ito T."/>
            <person name="Fujiyama A."/>
            <person name="Inagaki F."/>
            <person name="Takami H."/>
        </authorList>
    </citation>
    <scope>NUCLEOTIDE SEQUENCE</scope>
    <source>
        <strain evidence="1">Expedition CK06-06</strain>
    </source>
</reference>
<gene>
    <name evidence="1" type="ORF">S06H3_01150</name>
</gene>
<dbReference type="EMBL" id="BARV01000269">
    <property type="protein sequence ID" value="GAH96024.1"/>
    <property type="molecule type" value="Genomic_DNA"/>
</dbReference>
<dbReference type="AlphaFoldDB" id="X1L0S1"/>
<proteinExistence type="predicted"/>
<accession>X1L0S1</accession>
<evidence type="ECO:0000313" key="1">
    <source>
        <dbReference type="EMBL" id="GAH96024.1"/>
    </source>
</evidence>
<protein>
    <submittedName>
        <fullName evidence="1">Uncharacterized protein</fullName>
    </submittedName>
</protein>
<sequence length="49" mass="5512">MLAGLEPLPFLNVKAEPVQQKRIEQIDIIWAQAVYEIPRSPNPGETACH</sequence>
<name>X1L0S1_9ZZZZ</name>
<organism evidence="1">
    <name type="scientific">marine sediment metagenome</name>
    <dbReference type="NCBI Taxonomy" id="412755"/>
    <lineage>
        <taxon>unclassified sequences</taxon>
        <taxon>metagenomes</taxon>
        <taxon>ecological metagenomes</taxon>
    </lineage>
</organism>